<dbReference type="GO" id="GO:0046872">
    <property type="term" value="F:metal ion binding"/>
    <property type="evidence" value="ECO:0007669"/>
    <property type="project" value="UniProtKB-KW"/>
</dbReference>
<feature type="binding site" evidence="9">
    <location>
        <position position="106"/>
    </location>
    <ligand>
        <name>Mg(2+)</name>
        <dbReference type="ChEBI" id="CHEBI:18420"/>
        <label>1</label>
    </ligand>
</feature>
<dbReference type="NCBIfam" id="TIGR00052">
    <property type="entry name" value="nudix-type nucleoside diphosphatase, YffH/AdpP family"/>
    <property type="match status" value="1"/>
</dbReference>
<feature type="binding site" evidence="9">
    <location>
        <position position="155"/>
    </location>
    <ligand>
        <name>Mg(2+)</name>
        <dbReference type="ChEBI" id="CHEBI:18420"/>
        <label>1</label>
    </ligand>
</feature>
<dbReference type="InterPro" id="IPR000086">
    <property type="entry name" value="NUDIX_hydrolase_dom"/>
</dbReference>
<evidence type="ECO:0000313" key="13">
    <source>
        <dbReference type="Proteomes" id="UP001156601"/>
    </source>
</evidence>
<dbReference type="Pfam" id="PF00293">
    <property type="entry name" value="NUDIX"/>
    <property type="match status" value="1"/>
</dbReference>
<feature type="binding site" evidence="9">
    <location>
        <position position="87"/>
    </location>
    <ligand>
        <name>Mg(2+)</name>
        <dbReference type="ChEBI" id="CHEBI:18420"/>
        <label>1</label>
    </ligand>
</feature>
<gene>
    <name evidence="12" type="ORF">GCM10007852_12400</name>
</gene>
<comment type="caution">
    <text evidence="12">The sequence shown here is derived from an EMBL/GenBank/DDBJ whole genome shotgun (WGS) entry which is preliminary data.</text>
</comment>
<evidence type="ECO:0000256" key="6">
    <source>
        <dbReference type="ARBA" id="ARBA00022801"/>
    </source>
</evidence>
<feature type="binding site" evidence="9">
    <location>
        <position position="102"/>
    </location>
    <ligand>
        <name>Mg(2+)</name>
        <dbReference type="ChEBI" id="CHEBI:18420"/>
        <label>1</label>
    </ligand>
</feature>
<comment type="cofactor">
    <cofactor evidence="2 9">
        <name>Mg(2+)</name>
        <dbReference type="ChEBI" id="CHEBI:18420"/>
    </cofactor>
</comment>
<dbReference type="AlphaFoldDB" id="A0AA37SVR7"/>
<accession>A0AA37SVR7</accession>
<feature type="short sequence motif" description="Nudix box" evidence="10">
    <location>
        <begin position="88"/>
        <end position="109"/>
    </location>
</feature>
<proteinExistence type="inferred from homology"/>
<dbReference type="GO" id="GO:0016818">
    <property type="term" value="F:hydrolase activity, acting on acid anhydrides, in phosphorus-containing anhydrides"/>
    <property type="evidence" value="ECO:0007669"/>
    <property type="project" value="InterPro"/>
</dbReference>
<dbReference type="Proteomes" id="UP001156601">
    <property type="component" value="Unassembled WGS sequence"/>
</dbReference>
<keyword evidence="6" id="KW-0378">Hydrolase</keyword>
<evidence type="ECO:0000256" key="4">
    <source>
        <dbReference type="ARBA" id="ARBA00011738"/>
    </source>
</evidence>
<dbReference type="CDD" id="cd24157">
    <property type="entry name" value="NUDIX_GDPMK"/>
    <property type="match status" value="1"/>
</dbReference>
<evidence type="ECO:0000256" key="3">
    <source>
        <dbReference type="ARBA" id="ARBA00007275"/>
    </source>
</evidence>
<dbReference type="Gene3D" id="3.90.79.10">
    <property type="entry name" value="Nucleoside Triphosphate Pyrophosphohydrolase"/>
    <property type="match status" value="1"/>
</dbReference>
<evidence type="ECO:0000256" key="10">
    <source>
        <dbReference type="PIRSR" id="PIRSR604385-3"/>
    </source>
</evidence>
<dbReference type="EMBL" id="BSOT01000005">
    <property type="protein sequence ID" value="GLR70332.1"/>
    <property type="molecule type" value="Genomic_DNA"/>
</dbReference>
<dbReference type="InterPro" id="IPR015797">
    <property type="entry name" value="NUDIX_hydrolase-like_dom_sf"/>
</dbReference>
<evidence type="ECO:0000256" key="2">
    <source>
        <dbReference type="ARBA" id="ARBA00001946"/>
    </source>
</evidence>
<evidence type="ECO:0000259" key="11">
    <source>
        <dbReference type="PROSITE" id="PS51462"/>
    </source>
</evidence>
<evidence type="ECO:0000256" key="9">
    <source>
        <dbReference type="PIRSR" id="PIRSR604385-2"/>
    </source>
</evidence>
<evidence type="ECO:0000256" key="7">
    <source>
        <dbReference type="ARBA" id="ARBA00032162"/>
    </source>
</evidence>
<organism evidence="12 13">
    <name type="scientific">Agaribacter marinus</name>
    <dbReference type="NCBI Taxonomy" id="1431249"/>
    <lineage>
        <taxon>Bacteria</taxon>
        <taxon>Pseudomonadati</taxon>
        <taxon>Pseudomonadota</taxon>
        <taxon>Gammaproteobacteria</taxon>
        <taxon>Alteromonadales</taxon>
        <taxon>Alteromonadaceae</taxon>
        <taxon>Agaribacter</taxon>
    </lineage>
</organism>
<reference evidence="12" key="1">
    <citation type="journal article" date="2014" name="Int. J. Syst. Evol. Microbiol.">
        <title>Complete genome sequence of Corynebacterium casei LMG S-19264T (=DSM 44701T), isolated from a smear-ripened cheese.</title>
        <authorList>
            <consortium name="US DOE Joint Genome Institute (JGI-PGF)"/>
            <person name="Walter F."/>
            <person name="Albersmeier A."/>
            <person name="Kalinowski J."/>
            <person name="Ruckert C."/>
        </authorList>
    </citation>
    <scope>NUCLEOTIDE SEQUENCE</scope>
    <source>
        <strain evidence="12">NBRC 110023</strain>
    </source>
</reference>
<keyword evidence="9" id="KW-0479">Metal-binding</keyword>
<name>A0AA37SVR7_9ALTE</name>
<evidence type="ECO:0000256" key="8">
    <source>
        <dbReference type="ARBA" id="ARBA00032272"/>
    </source>
</evidence>
<dbReference type="PROSITE" id="PS51462">
    <property type="entry name" value="NUDIX"/>
    <property type="match status" value="1"/>
</dbReference>
<keyword evidence="13" id="KW-1185">Reference proteome</keyword>
<comment type="similarity">
    <text evidence="3">Belongs to the Nudix hydrolase family. NudK subfamily.</text>
</comment>
<reference evidence="12" key="2">
    <citation type="submission" date="2023-01" db="EMBL/GenBank/DDBJ databases">
        <title>Draft genome sequence of Agaribacter marinus strain NBRC 110023.</title>
        <authorList>
            <person name="Sun Q."/>
            <person name="Mori K."/>
        </authorList>
    </citation>
    <scope>NUCLEOTIDE SEQUENCE</scope>
    <source>
        <strain evidence="12">NBRC 110023</strain>
    </source>
</reference>
<keyword evidence="9" id="KW-0460">Magnesium</keyword>
<dbReference type="InterPro" id="IPR004385">
    <property type="entry name" value="NDP_pyrophosphatase"/>
</dbReference>
<dbReference type="SUPFAM" id="SSF55811">
    <property type="entry name" value="Nudix"/>
    <property type="match status" value="1"/>
</dbReference>
<sequence length="194" mass="21821">MSKLNRVNVIETKTLSNDWYILNKTTFDYLRNDGSWQRQSRETYDRGNGATILLYSLSTQSVILIKQFRYPTFVNGNEDGMLIETPAGLLEQKSPEDAIREEVAEETGFAIEQPVKVLEAYMSPGSVTEKLHFFIASYESTARVSCGGGNVEEGEDIEVFELSIAEALEQIDSGLIKDAKTIMLLQYAALRLFN</sequence>
<dbReference type="RefSeq" id="WP_284216634.1">
    <property type="nucleotide sequence ID" value="NZ_BSOT01000005.1"/>
</dbReference>
<comment type="catalytic activity">
    <reaction evidence="1">
        <text>GDP-alpha-D-mannose + H2O = alpha-D-mannose 1-phosphate + GMP + 2 H(+)</text>
        <dbReference type="Rhea" id="RHEA:27978"/>
        <dbReference type="ChEBI" id="CHEBI:15377"/>
        <dbReference type="ChEBI" id="CHEBI:15378"/>
        <dbReference type="ChEBI" id="CHEBI:57527"/>
        <dbReference type="ChEBI" id="CHEBI:58115"/>
        <dbReference type="ChEBI" id="CHEBI:58409"/>
    </reaction>
</comment>
<dbReference type="GO" id="GO:0006753">
    <property type="term" value="P:nucleoside phosphate metabolic process"/>
    <property type="evidence" value="ECO:0007669"/>
    <property type="project" value="TreeGrafter"/>
</dbReference>
<dbReference type="PANTHER" id="PTHR11839:SF18">
    <property type="entry name" value="NUDIX HYDROLASE DOMAIN-CONTAINING PROTEIN"/>
    <property type="match status" value="1"/>
</dbReference>
<dbReference type="PANTHER" id="PTHR11839">
    <property type="entry name" value="UDP/ADP-SUGAR PYROPHOSPHATASE"/>
    <property type="match status" value="1"/>
</dbReference>
<dbReference type="GO" id="GO:0019693">
    <property type="term" value="P:ribose phosphate metabolic process"/>
    <property type="evidence" value="ECO:0007669"/>
    <property type="project" value="TreeGrafter"/>
</dbReference>
<evidence type="ECO:0000313" key="12">
    <source>
        <dbReference type="EMBL" id="GLR70332.1"/>
    </source>
</evidence>
<comment type="subunit">
    <text evidence="4">Homodimer.</text>
</comment>
<evidence type="ECO:0000256" key="5">
    <source>
        <dbReference type="ARBA" id="ARBA00016377"/>
    </source>
</evidence>
<dbReference type="GO" id="GO:0005829">
    <property type="term" value="C:cytosol"/>
    <property type="evidence" value="ECO:0007669"/>
    <property type="project" value="TreeGrafter"/>
</dbReference>
<feature type="domain" description="Nudix hydrolase" evidence="11">
    <location>
        <begin position="45"/>
        <end position="184"/>
    </location>
</feature>
<protein>
    <recommendedName>
        <fullName evidence="5">GDP-mannose pyrophosphatase</fullName>
    </recommendedName>
    <alternativeName>
        <fullName evidence="7">GDP-mannose hydrolase</fullName>
    </alternativeName>
    <alternativeName>
        <fullName evidence="8">GDPMK</fullName>
    </alternativeName>
</protein>
<evidence type="ECO:0000256" key="1">
    <source>
        <dbReference type="ARBA" id="ARBA00000847"/>
    </source>
</evidence>